<dbReference type="InterPro" id="IPR026341">
    <property type="entry name" value="T9SS_type_B"/>
</dbReference>
<dbReference type="InterPro" id="IPR054215">
    <property type="entry name" value="DUF6923"/>
</dbReference>
<accession>A0A5C6RKW2</accession>
<dbReference type="AlphaFoldDB" id="A0A5C6RKW2"/>
<evidence type="ECO:0000313" key="2">
    <source>
        <dbReference type="EMBL" id="TXB62986.1"/>
    </source>
</evidence>
<dbReference type="NCBIfam" id="TIGR04131">
    <property type="entry name" value="Bac_Flav_CTERM"/>
    <property type="match status" value="1"/>
</dbReference>
<sequence>MRFIHILFLILLSLSEIYPQQKIPCDDRLIISLYPPNSPPNYSYWIDVQGSTINFTDLATYQGLFFNALGYNRIDNYMYAFQQESNNVLRLFSDGSYEVAGQVPGLGSSTAGAGDCSPQGYYAFKENQSNTLLFFDVVDGFEQVASIPLFWGESTGNSGTFTPRVDDIAFDPFIPGVAYTFQRNYPGSGSGPISTQGALLRINVDLDSPEAGQVDLIGFVPSDVVIHIGALFFGKNGNLFGYGSLDGLPNLTQNRLVHIDKNTGNATLIGTGPGATGNDGCSCPYGIIFDQTTTQEIQTCDEPQISFSFSIEARHQEVLNNLILTDTFPEGSEIISVSTNLPGVVSSTTASNILEITTITLAPDQAYFLDITLSVSNLPAGNYENQAFIKELPSTLGVTQRSNNTETILQGDPNPFIVIGGSPTDVLIQNTSPSSCFSPFNSTISLSWPTISPGSTYQINILNEAGQLLEYNISTDDNSIIIQGLAPGSYVLQLITSEEECIYPNNPMFEVASNSNTSVNINPSATICINDTALLAATIEGNPDSIQWFGPQGFLVNGDTLLLSVDSTTLGGIYTVIVHDGVCSDSAELTLTINDAPNLHLPDTILFCQGQEIKIELDSPPPSVTYEVFFSNELLAKSNSSIVVQTNMISSGQLLVSANNGDCVNTSSIWMEELPPIKVMLPNEMAFECSPISITPITQGGTGNYAFVWSPATNLSCMDCLSPVVLSAETNNYQLIITDTQAVCSDTATVTVNYDNSESIYVPNAFSPNNDGVNDFFRPFSNCEVEKVLEFSIYNRWGGLVFQKTGFPLSEFEGWNGTLDGKQLTPGIFVWVLDVLLPLGNRQQYTGDVMLIR</sequence>
<feature type="domain" description="DUF6923" evidence="1">
    <location>
        <begin position="50"/>
        <end position="284"/>
    </location>
</feature>
<protein>
    <submittedName>
        <fullName evidence="2">T9SS type B sorting domain-containing protein</fullName>
    </submittedName>
</protein>
<keyword evidence="3" id="KW-1185">Reference proteome</keyword>
<dbReference type="EMBL" id="VOOR01000021">
    <property type="protein sequence ID" value="TXB62986.1"/>
    <property type="molecule type" value="Genomic_DNA"/>
</dbReference>
<dbReference type="Pfam" id="PF13585">
    <property type="entry name" value="CHU_C"/>
    <property type="match status" value="1"/>
</dbReference>
<proteinExistence type="predicted"/>
<gene>
    <name evidence="2" type="ORF">FRY97_11640</name>
</gene>
<organism evidence="2 3">
    <name type="scientific">Phaeodactylibacter luteus</name>
    <dbReference type="NCBI Taxonomy" id="1564516"/>
    <lineage>
        <taxon>Bacteria</taxon>
        <taxon>Pseudomonadati</taxon>
        <taxon>Bacteroidota</taxon>
        <taxon>Saprospiria</taxon>
        <taxon>Saprospirales</taxon>
        <taxon>Haliscomenobacteraceae</taxon>
        <taxon>Phaeodactylibacter</taxon>
    </lineage>
</organism>
<evidence type="ECO:0000259" key="1">
    <source>
        <dbReference type="Pfam" id="PF21959"/>
    </source>
</evidence>
<dbReference type="RefSeq" id="WP_147167706.1">
    <property type="nucleotide sequence ID" value="NZ_VOOR01000021.1"/>
</dbReference>
<comment type="caution">
    <text evidence="2">The sequence shown here is derived from an EMBL/GenBank/DDBJ whole genome shotgun (WGS) entry which is preliminary data.</text>
</comment>
<dbReference type="OrthoDB" id="9765926at2"/>
<evidence type="ECO:0000313" key="3">
    <source>
        <dbReference type="Proteomes" id="UP000321580"/>
    </source>
</evidence>
<dbReference type="Pfam" id="PF21959">
    <property type="entry name" value="DUF6923"/>
    <property type="match status" value="1"/>
</dbReference>
<name>A0A5C6RKW2_9BACT</name>
<reference evidence="2 3" key="1">
    <citation type="submission" date="2019-08" db="EMBL/GenBank/DDBJ databases">
        <title>Genome of Phaeodactylibacter luteus.</title>
        <authorList>
            <person name="Bowman J.P."/>
        </authorList>
    </citation>
    <scope>NUCLEOTIDE SEQUENCE [LARGE SCALE GENOMIC DNA]</scope>
    <source>
        <strain evidence="2 3">KCTC 42180</strain>
    </source>
</reference>
<dbReference type="Proteomes" id="UP000321580">
    <property type="component" value="Unassembled WGS sequence"/>
</dbReference>